<gene>
    <name evidence="2" type="ORF">EDC19_0609</name>
</gene>
<keyword evidence="1" id="KW-0472">Membrane</keyword>
<dbReference type="Proteomes" id="UP000294545">
    <property type="component" value="Unassembled WGS sequence"/>
</dbReference>
<reference evidence="2 3" key="1">
    <citation type="submission" date="2019-03" db="EMBL/GenBank/DDBJ databases">
        <title>Genomic Encyclopedia of Type Strains, Phase IV (KMG-IV): sequencing the most valuable type-strain genomes for metagenomic binning, comparative biology and taxonomic classification.</title>
        <authorList>
            <person name="Goeker M."/>
        </authorList>
    </citation>
    <scope>NUCLEOTIDE SEQUENCE [LARGE SCALE GENOMIC DNA]</scope>
    <source>
        <strain evidence="2 3">DSM 24176</strain>
    </source>
</reference>
<proteinExistence type="predicted"/>
<keyword evidence="1" id="KW-1133">Transmembrane helix</keyword>
<comment type="caution">
    <text evidence="2">The sequence shown here is derived from an EMBL/GenBank/DDBJ whole genome shotgun (WGS) entry which is preliminary data.</text>
</comment>
<feature type="transmembrane region" description="Helical" evidence="1">
    <location>
        <begin position="92"/>
        <end position="113"/>
    </location>
</feature>
<feature type="transmembrane region" description="Helical" evidence="1">
    <location>
        <begin position="41"/>
        <end position="60"/>
    </location>
</feature>
<dbReference type="RefSeq" id="WP_132280325.1">
    <property type="nucleotide sequence ID" value="NZ_SMGQ01000011.1"/>
</dbReference>
<keyword evidence="1" id="KW-0812">Transmembrane</keyword>
<accession>A0A4V6NFI4</accession>
<feature type="transmembrane region" description="Helical" evidence="1">
    <location>
        <begin position="12"/>
        <end position="35"/>
    </location>
</feature>
<dbReference type="AlphaFoldDB" id="A0A4V6NFI4"/>
<keyword evidence="3" id="KW-1185">Reference proteome</keyword>
<dbReference type="EMBL" id="SMGQ01000011">
    <property type="protein sequence ID" value="TCK98191.1"/>
    <property type="molecule type" value="Genomic_DNA"/>
</dbReference>
<sequence length="123" mass="14151">MMKIRVTLEKYTMVWKYTVACVAILYGFMHVMILWDIINPSYFGISVVLFSVYVSMTLPIKGIIRSALYGSYIIGINIIIYIWKYICYNITQLQLISLIILGGIIGIIINNIFMRLEKGTPNN</sequence>
<organism evidence="2 3">
    <name type="scientific">Natranaerovirga hydrolytica</name>
    <dbReference type="NCBI Taxonomy" id="680378"/>
    <lineage>
        <taxon>Bacteria</taxon>
        <taxon>Bacillati</taxon>
        <taxon>Bacillota</taxon>
        <taxon>Clostridia</taxon>
        <taxon>Lachnospirales</taxon>
        <taxon>Natranaerovirgaceae</taxon>
        <taxon>Natranaerovirga</taxon>
    </lineage>
</organism>
<protein>
    <submittedName>
        <fullName evidence="2">Uncharacterized protein</fullName>
    </submittedName>
</protein>
<name>A0A4V6NFI4_9FIRM</name>
<feature type="transmembrane region" description="Helical" evidence="1">
    <location>
        <begin position="67"/>
        <end position="86"/>
    </location>
</feature>
<evidence type="ECO:0000313" key="2">
    <source>
        <dbReference type="EMBL" id="TCK98191.1"/>
    </source>
</evidence>
<evidence type="ECO:0000256" key="1">
    <source>
        <dbReference type="SAM" id="Phobius"/>
    </source>
</evidence>
<evidence type="ECO:0000313" key="3">
    <source>
        <dbReference type="Proteomes" id="UP000294545"/>
    </source>
</evidence>